<accession>A0A1Y0CVP2</accession>
<keyword evidence="2" id="KW-1185">Reference proteome</keyword>
<proteinExistence type="predicted"/>
<evidence type="ECO:0000313" key="2">
    <source>
        <dbReference type="Proteomes" id="UP000243793"/>
    </source>
</evidence>
<dbReference type="Pfam" id="PF03692">
    <property type="entry name" value="CxxCxxCC"/>
    <property type="match status" value="1"/>
</dbReference>
<protein>
    <submittedName>
        <fullName evidence="1">Uncharacterized protein</fullName>
    </submittedName>
</protein>
<sequence length="146" mass="17021">MRTRFWERFSLAELNAKEWEALCDGCAKCCLVRQVDDTKVRVFNISCDLLDVSQRRCQDYEHRLSRVSHCHALTPENVTRFNWLPESCAYRRLSQGKPLAKWHPLLTGSAQAMLEVNMAVTSEAIPLSQVPRHRWHAHIIKTRFLS</sequence>
<dbReference type="KEGG" id="ocm:CBP12_03965"/>
<dbReference type="InterPro" id="IPR005358">
    <property type="entry name" value="Puta_zinc/iron-chelating_dom"/>
</dbReference>
<dbReference type="InterPro" id="IPR008228">
    <property type="entry name" value="UCP006173"/>
</dbReference>
<dbReference type="OrthoDB" id="9786855at2"/>
<dbReference type="Proteomes" id="UP000243793">
    <property type="component" value="Chromosome"/>
</dbReference>
<organism evidence="1 2">
    <name type="scientific">Oceanisphaera avium</name>
    <dbReference type="NCBI Taxonomy" id="1903694"/>
    <lineage>
        <taxon>Bacteria</taxon>
        <taxon>Pseudomonadati</taxon>
        <taxon>Pseudomonadota</taxon>
        <taxon>Gammaproteobacteria</taxon>
        <taxon>Aeromonadales</taxon>
        <taxon>Aeromonadaceae</taxon>
        <taxon>Oceanisphaera</taxon>
    </lineage>
</organism>
<dbReference type="RefSeq" id="WP_086963170.1">
    <property type="nucleotide sequence ID" value="NZ_CP021376.1"/>
</dbReference>
<evidence type="ECO:0000313" key="1">
    <source>
        <dbReference type="EMBL" id="ART79410.1"/>
    </source>
</evidence>
<dbReference type="PIRSF" id="PIRSF006173">
    <property type="entry name" value="UCP006173"/>
    <property type="match status" value="1"/>
</dbReference>
<gene>
    <name evidence="1" type="ORF">CBP12_03965</name>
</gene>
<dbReference type="PANTHER" id="PTHR37421:SF1">
    <property type="entry name" value="UPF0260 PROTEIN YCGN"/>
    <property type="match status" value="1"/>
</dbReference>
<reference evidence="2" key="1">
    <citation type="submission" date="2017-05" db="EMBL/GenBank/DDBJ databases">
        <authorList>
            <person name="Sung H."/>
        </authorList>
    </citation>
    <scope>NUCLEOTIDE SEQUENCE [LARGE SCALE GENOMIC DNA]</scope>
    <source>
        <strain evidence="2">AMac2203</strain>
    </source>
</reference>
<dbReference type="AlphaFoldDB" id="A0A1Y0CVP2"/>
<name>A0A1Y0CVP2_9GAMM</name>
<dbReference type="EMBL" id="CP021376">
    <property type="protein sequence ID" value="ART79410.1"/>
    <property type="molecule type" value="Genomic_DNA"/>
</dbReference>
<dbReference type="PANTHER" id="PTHR37421">
    <property type="entry name" value="UPF0260 PROTEIN YCGN"/>
    <property type="match status" value="1"/>
</dbReference>